<feature type="binding site" evidence="3">
    <location>
        <position position="116"/>
    </location>
    <ligand>
        <name>biotin</name>
        <dbReference type="ChEBI" id="CHEBI:57586"/>
    </ligand>
</feature>
<dbReference type="InterPro" id="IPR045864">
    <property type="entry name" value="aa-tRNA-synth_II/BPL/LPL"/>
</dbReference>
<dbReference type="GO" id="GO:0016740">
    <property type="term" value="F:transferase activity"/>
    <property type="evidence" value="ECO:0007669"/>
    <property type="project" value="UniProtKB-ARBA"/>
</dbReference>
<keyword evidence="1 3" id="KW-0436">Ligase</keyword>
<comment type="function">
    <text evidence="3">Acts both as a biotin--[acetyl-CoA-carboxylase] ligase and a repressor.</text>
</comment>
<feature type="DNA-binding region" description="H-T-H motif" evidence="3">
    <location>
        <begin position="21"/>
        <end position="40"/>
    </location>
</feature>
<proteinExistence type="inferred from homology"/>
<keyword evidence="3" id="KW-0238">DNA-binding</keyword>
<feature type="binding site" evidence="3">
    <location>
        <position position="187"/>
    </location>
    <ligand>
        <name>biotin</name>
        <dbReference type="ChEBI" id="CHEBI:57586"/>
    </ligand>
</feature>
<keyword evidence="3" id="KW-0804">Transcription</keyword>
<dbReference type="AlphaFoldDB" id="A0A3A9AJ28"/>
<dbReference type="InterPro" id="IPR013196">
    <property type="entry name" value="HTH_11"/>
</dbReference>
<dbReference type="InterPro" id="IPR003142">
    <property type="entry name" value="BPL_C"/>
</dbReference>
<dbReference type="EC" id="6.3.4.15" evidence="3"/>
<dbReference type="GO" id="GO:0004077">
    <property type="term" value="F:biotin--[biotin carboxyl-carrier protein] ligase activity"/>
    <property type="evidence" value="ECO:0007669"/>
    <property type="project" value="UniProtKB-UniRule"/>
</dbReference>
<dbReference type="InterPro" id="IPR030855">
    <property type="entry name" value="Bifunct_BirA"/>
</dbReference>
<dbReference type="Gene3D" id="3.30.930.10">
    <property type="entry name" value="Bira Bifunctional Protein, Domain 2"/>
    <property type="match status" value="1"/>
</dbReference>
<gene>
    <name evidence="3" type="primary">birA</name>
    <name evidence="5" type="ORF">D7V94_10715</name>
</gene>
<dbReference type="GO" id="GO:0003677">
    <property type="term" value="F:DNA binding"/>
    <property type="evidence" value="ECO:0007669"/>
    <property type="project" value="UniProtKB-UniRule"/>
</dbReference>
<dbReference type="Pfam" id="PF03099">
    <property type="entry name" value="BPL_LplA_LipB"/>
    <property type="match status" value="1"/>
</dbReference>
<keyword evidence="6" id="KW-1185">Reference proteome</keyword>
<dbReference type="SUPFAM" id="SSF46785">
    <property type="entry name" value="Winged helix' DNA-binding domain"/>
    <property type="match status" value="1"/>
</dbReference>
<evidence type="ECO:0000256" key="2">
    <source>
        <dbReference type="ARBA" id="ARBA00023267"/>
    </source>
</evidence>
<feature type="binding site" evidence="3">
    <location>
        <begin position="120"/>
        <end position="122"/>
    </location>
    <ligand>
        <name>biotin</name>
        <dbReference type="ChEBI" id="CHEBI:57586"/>
    </ligand>
</feature>
<keyword evidence="2 3" id="KW-0092">Biotin</keyword>
<dbReference type="Pfam" id="PF02237">
    <property type="entry name" value="BPL_C"/>
    <property type="match status" value="1"/>
</dbReference>
<dbReference type="Pfam" id="PF08279">
    <property type="entry name" value="HTH_11"/>
    <property type="match status" value="1"/>
</dbReference>
<dbReference type="InterPro" id="IPR036390">
    <property type="entry name" value="WH_DNA-bd_sf"/>
</dbReference>
<dbReference type="InterPro" id="IPR036388">
    <property type="entry name" value="WH-like_DNA-bd_sf"/>
</dbReference>
<dbReference type="NCBIfam" id="TIGR00121">
    <property type="entry name" value="birA_ligase"/>
    <property type="match status" value="1"/>
</dbReference>
<comment type="caution">
    <text evidence="5">The sequence shown here is derived from an EMBL/GenBank/DDBJ whole genome shotgun (WGS) entry which is preliminary data.</text>
</comment>
<dbReference type="InterPro" id="IPR004408">
    <property type="entry name" value="Biotin_CoA_COase_ligase"/>
</dbReference>
<sequence length="336" mass="37064">MIVKDEVLLLLENHRGDFFSGQEIADLLSVTRASVWKAVKSLQKDGYGIEAVNNKGYTLKKAPDMLSAAFIAQKLNENGVLLKIHVEKKVDSTNNVLKQYVAAGEKQDMVLLAEEQSAGRGRRGRSFYSPEGTGIYLSLLLHPDATPEEGTMLTTLTAAAAAKAIEKIAGEPVQIKWVNDIWMRGKKIAGILTEGSASLEEGKLEYVIVGIGINLYEPCGGFPKELKDVAGSVFTSDLPKENLRNRLAVEFLVDFMKYYQAFPARDYLEEYRKRCFVIGKKVRILMPEGAPGRAESGPGREYAKALGIDDDCYLEVQYEDGVTEKLSSGEISVKVE</sequence>
<dbReference type="PANTHER" id="PTHR12835">
    <property type="entry name" value="BIOTIN PROTEIN LIGASE"/>
    <property type="match status" value="1"/>
</dbReference>
<comment type="similarity">
    <text evidence="3">Belongs to the biotin--protein ligase family.</text>
</comment>
<accession>A0A3A9AJ28</accession>
<evidence type="ECO:0000259" key="4">
    <source>
        <dbReference type="PROSITE" id="PS51733"/>
    </source>
</evidence>
<evidence type="ECO:0000313" key="6">
    <source>
        <dbReference type="Proteomes" id="UP000280696"/>
    </source>
</evidence>
<dbReference type="PROSITE" id="PS51733">
    <property type="entry name" value="BPL_LPL_CATALYTIC"/>
    <property type="match status" value="1"/>
</dbReference>
<keyword evidence="3" id="KW-0067">ATP-binding</keyword>
<dbReference type="Gene3D" id="2.30.30.100">
    <property type="match status" value="1"/>
</dbReference>
<keyword evidence="3" id="KW-0805">Transcription regulation</keyword>
<organism evidence="5 6">
    <name type="scientific">Parablautia intestinalis</name>
    <dbReference type="NCBI Taxonomy" id="2320100"/>
    <lineage>
        <taxon>Bacteria</taxon>
        <taxon>Bacillati</taxon>
        <taxon>Bacillota</taxon>
        <taxon>Clostridia</taxon>
        <taxon>Lachnospirales</taxon>
        <taxon>Lachnospiraceae</taxon>
        <taxon>Parablautia</taxon>
    </lineage>
</organism>
<dbReference type="Gene3D" id="1.10.10.10">
    <property type="entry name" value="Winged helix-like DNA-binding domain superfamily/Winged helix DNA-binding domain"/>
    <property type="match status" value="1"/>
</dbReference>
<dbReference type="SUPFAM" id="SSF55681">
    <property type="entry name" value="Class II aaRS and biotin synthetases"/>
    <property type="match status" value="1"/>
</dbReference>
<name>A0A3A9AJ28_9FIRM</name>
<dbReference type="OrthoDB" id="9807064at2"/>
<dbReference type="EMBL" id="RAYQ01000010">
    <property type="protein sequence ID" value="RKI91359.1"/>
    <property type="molecule type" value="Genomic_DNA"/>
</dbReference>
<dbReference type="GO" id="GO:0006355">
    <property type="term" value="P:regulation of DNA-templated transcription"/>
    <property type="evidence" value="ECO:0007669"/>
    <property type="project" value="UniProtKB-UniRule"/>
</dbReference>
<feature type="binding site" evidence="3">
    <location>
        <begin position="92"/>
        <end position="94"/>
    </location>
    <ligand>
        <name>biotin</name>
        <dbReference type="ChEBI" id="CHEBI:57586"/>
    </ligand>
</feature>
<keyword evidence="3" id="KW-0547">Nucleotide-binding</keyword>
<dbReference type="GO" id="GO:0005524">
    <property type="term" value="F:ATP binding"/>
    <property type="evidence" value="ECO:0007669"/>
    <property type="project" value="UniProtKB-UniRule"/>
</dbReference>
<dbReference type="GO" id="GO:0005737">
    <property type="term" value="C:cytoplasm"/>
    <property type="evidence" value="ECO:0007669"/>
    <property type="project" value="TreeGrafter"/>
</dbReference>
<keyword evidence="3" id="KW-0678">Repressor</keyword>
<dbReference type="RefSeq" id="WP_120469569.1">
    <property type="nucleotide sequence ID" value="NZ_CATAJS010000013.1"/>
</dbReference>
<dbReference type="InterPro" id="IPR004143">
    <property type="entry name" value="BPL_LPL_catalytic"/>
</dbReference>
<reference evidence="5 6" key="1">
    <citation type="submission" date="2018-09" db="EMBL/GenBank/DDBJ databases">
        <title>Murine metabolic-syndrome-specific gut microbial biobank.</title>
        <authorList>
            <person name="Liu C."/>
        </authorList>
    </citation>
    <scope>NUCLEOTIDE SEQUENCE [LARGE SCALE GENOMIC DNA]</scope>
    <source>
        <strain evidence="5 6">0.1xD8-82</strain>
    </source>
</reference>
<evidence type="ECO:0000313" key="5">
    <source>
        <dbReference type="EMBL" id="RKI91359.1"/>
    </source>
</evidence>
<dbReference type="HAMAP" id="MF_00978">
    <property type="entry name" value="Bifunct_BirA"/>
    <property type="match status" value="1"/>
</dbReference>
<evidence type="ECO:0000256" key="3">
    <source>
        <dbReference type="HAMAP-Rule" id="MF_00978"/>
    </source>
</evidence>
<dbReference type="CDD" id="cd16442">
    <property type="entry name" value="BPL"/>
    <property type="match status" value="1"/>
</dbReference>
<dbReference type="Proteomes" id="UP000280696">
    <property type="component" value="Unassembled WGS sequence"/>
</dbReference>
<dbReference type="GO" id="GO:0009249">
    <property type="term" value="P:protein lipoylation"/>
    <property type="evidence" value="ECO:0007669"/>
    <property type="project" value="UniProtKB-ARBA"/>
</dbReference>
<dbReference type="PANTHER" id="PTHR12835:SF5">
    <property type="entry name" value="BIOTIN--PROTEIN LIGASE"/>
    <property type="match status" value="1"/>
</dbReference>
<feature type="domain" description="BPL/LPL catalytic" evidence="4">
    <location>
        <begin position="74"/>
        <end position="259"/>
    </location>
</feature>
<evidence type="ECO:0000256" key="1">
    <source>
        <dbReference type="ARBA" id="ARBA00022598"/>
    </source>
</evidence>
<comment type="catalytic activity">
    <reaction evidence="3">
        <text>biotin + L-lysyl-[protein] + ATP = N(6)-biotinyl-L-lysyl-[protein] + AMP + diphosphate + H(+)</text>
        <dbReference type="Rhea" id="RHEA:11756"/>
        <dbReference type="Rhea" id="RHEA-COMP:9752"/>
        <dbReference type="Rhea" id="RHEA-COMP:10505"/>
        <dbReference type="ChEBI" id="CHEBI:15378"/>
        <dbReference type="ChEBI" id="CHEBI:29969"/>
        <dbReference type="ChEBI" id="CHEBI:30616"/>
        <dbReference type="ChEBI" id="CHEBI:33019"/>
        <dbReference type="ChEBI" id="CHEBI:57586"/>
        <dbReference type="ChEBI" id="CHEBI:83144"/>
        <dbReference type="ChEBI" id="CHEBI:456215"/>
        <dbReference type="EC" id="6.3.4.15"/>
    </reaction>
</comment>
<protein>
    <recommendedName>
        <fullName evidence="3">Bifunctional ligase/repressor BirA</fullName>
    </recommendedName>
    <alternativeName>
        <fullName evidence="3">Biotin--[acetyl-CoA-carboxylase] ligase</fullName>
        <ecNumber evidence="3">6.3.4.15</ecNumber>
    </alternativeName>
    <alternativeName>
        <fullName evidence="3">Biotin--protein ligase</fullName>
    </alternativeName>
    <alternativeName>
        <fullName evidence="3">Biotin-[acetyl-CoA carboxylase] synthetase</fullName>
    </alternativeName>
</protein>